<protein>
    <submittedName>
        <fullName evidence="2">Tetratricopeptide repeat protein</fullName>
    </submittedName>
</protein>
<proteinExistence type="predicted"/>
<dbReference type="Gene3D" id="1.25.40.10">
    <property type="entry name" value="Tetratricopeptide repeat domain"/>
    <property type="match status" value="1"/>
</dbReference>
<accession>A0A5C8ZY12</accession>
<dbReference type="OrthoDB" id="7061470at2"/>
<organism evidence="2 3">
    <name type="scientific">Parahaliea aestuarii</name>
    <dbReference type="NCBI Taxonomy" id="1852021"/>
    <lineage>
        <taxon>Bacteria</taxon>
        <taxon>Pseudomonadati</taxon>
        <taxon>Pseudomonadota</taxon>
        <taxon>Gammaproteobacteria</taxon>
        <taxon>Cellvibrionales</taxon>
        <taxon>Halieaceae</taxon>
        <taxon>Parahaliea</taxon>
    </lineage>
</organism>
<dbReference type="Proteomes" id="UP000321933">
    <property type="component" value="Unassembled WGS sequence"/>
</dbReference>
<evidence type="ECO:0000313" key="3">
    <source>
        <dbReference type="Proteomes" id="UP000321933"/>
    </source>
</evidence>
<comment type="caution">
    <text evidence="2">The sequence shown here is derived from an EMBL/GenBank/DDBJ whole genome shotgun (WGS) entry which is preliminary data.</text>
</comment>
<reference evidence="2 3" key="1">
    <citation type="submission" date="2019-08" db="EMBL/GenBank/DDBJ databases">
        <title>Parahaliea maris sp. nov., isolated from the surface seawater.</title>
        <authorList>
            <person name="Liu Y."/>
        </authorList>
    </citation>
    <scope>NUCLEOTIDE SEQUENCE [LARGE SCALE GENOMIC DNA]</scope>
    <source>
        <strain evidence="2 3">S2-26</strain>
    </source>
</reference>
<gene>
    <name evidence="2" type="ORF">FVW59_06325</name>
</gene>
<dbReference type="InterPro" id="IPR011990">
    <property type="entry name" value="TPR-like_helical_dom_sf"/>
</dbReference>
<evidence type="ECO:0000256" key="1">
    <source>
        <dbReference type="SAM" id="SignalP"/>
    </source>
</evidence>
<dbReference type="RefSeq" id="WP_148063380.1">
    <property type="nucleotide sequence ID" value="NZ_VRYZ01000002.1"/>
</dbReference>
<dbReference type="AlphaFoldDB" id="A0A5C8ZY12"/>
<evidence type="ECO:0000313" key="2">
    <source>
        <dbReference type="EMBL" id="TXS93445.1"/>
    </source>
</evidence>
<feature type="signal peptide" evidence="1">
    <location>
        <begin position="1"/>
        <end position="32"/>
    </location>
</feature>
<keyword evidence="3" id="KW-1185">Reference proteome</keyword>
<dbReference type="EMBL" id="VRYZ01000002">
    <property type="protein sequence ID" value="TXS93445.1"/>
    <property type="molecule type" value="Genomic_DNA"/>
</dbReference>
<sequence length="451" mass="49976">MTRLRACNPRRPLGPCAFLVVLIALAAGASRADDTAAPYGERVVRNGQQWSDGASAAPGLVPEAPLPEDAAASLAAYTRAVEDLQRQGGPYAAGLAENLEAMADLQARRGDLAGAESLYTRALHIMRINEGLRSERQLSLLQSMIGLARQTGDLEQLDDRYDYLYFLQGAGQLPRDEAAVTVQLAYLRWQREALRLGVRSAQGRSRLLGLLDINDRLLEGSAADGGHPLPPDLRWPLVQSQLRNLYLLQDSLPAALDEPGFRVQSQYRSLGSAELDRERERLEQQRRSGMVRGRKLLQDYIEASPPNAADTRAAQLALADWYQWHGSSRRAAAFYSALGQDLLDAGAEEQWQAWFGEPVELPDNGAFWQIPSPGDGVAGPVGFRFEVTAEGRVRGAEVVSVPESAENAQYVMLRELRDVRFRPRLDRQGQAQATTVQRDYLWLPLRRSQWP</sequence>
<feature type="chain" id="PRO_5022816597" evidence="1">
    <location>
        <begin position="33"/>
        <end position="451"/>
    </location>
</feature>
<keyword evidence="1" id="KW-0732">Signal</keyword>
<name>A0A5C8ZY12_9GAMM</name>